<evidence type="ECO:0000313" key="2">
    <source>
        <dbReference type="Ensembl" id="ENSNFUP00015025495.1"/>
    </source>
</evidence>
<evidence type="ECO:0000313" key="3">
    <source>
        <dbReference type="Proteomes" id="UP000694548"/>
    </source>
</evidence>
<keyword evidence="3" id="KW-1185">Reference proteome</keyword>
<proteinExistence type="predicted"/>
<feature type="compositionally biased region" description="Polar residues" evidence="1">
    <location>
        <begin position="1"/>
        <end position="14"/>
    </location>
</feature>
<evidence type="ECO:0000256" key="1">
    <source>
        <dbReference type="SAM" id="MobiDB-lite"/>
    </source>
</evidence>
<reference evidence="2" key="2">
    <citation type="submission" date="2025-08" db="UniProtKB">
        <authorList>
            <consortium name="Ensembl"/>
        </authorList>
    </citation>
    <scope>IDENTIFICATION</scope>
</reference>
<organism evidence="2 3">
    <name type="scientific">Nothobranchius furzeri</name>
    <name type="common">Turquoise killifish</name>
    <dbReference type="NCBI Taxonomy" id="105023"/>
    <lineage>
        <taxon>Eukaryota</taxon>
        <taxon>Metazoa</taxon>
        <taxon>Chordata</taxon>
        <taxon>Craniata</taxon>
        <taxon>Vertebrata</taxon>
        <taxon>Euteleostomi</taxon>
        <taxon>Actinopterygii</taxon>
        <taxon>Neopterygii</taxon>
        <taxon>Teleostei</taxon>
        <taxon>Neoteleostei</taxon>
        <taxon>Acanthomorphata</taxon>
        <taxon>Ovalentaria</taxon>
        <taxon>Atherinomorphae</taxon>
        <taxon>Cyprinodontiformes</taxon>
        <taxon>Nothobranchiidae</taxon>
        <taxon>Nothobranchius</taxon>
    </lineage>
</organism>
<reference evidence="2" key="3">
    <citation type="submission" date="2025-09" db="UniProtKB">
        <authorList>
            <consortium name="Ensembl"/>
        </authorList>
    </citation>
    <scope>IDENTIFICATION</scope>
</reference>
<sequence>MRNNISNSTDSPATETPIEREIRRAIQREQSLRRSRGLPNPHTAPEYVEIPSRKGILSQSLTSKWSQNKDREFAGKMMQQEIHEETRREQDLVKIGKIPGFYDKGTVRQIKERKQLFEAFQTSLESTKSKMSSFKSTEDLTLEGGRNHLVCHINNKNCRIEIPGWAPPPQRNRKFIKTKFYGRFELAFQKVNILLLLYSLCINKT</sequence>
<dbReference type="PANTHER" id="PTHR18839:SF0">
    <property type="entry name" value="MITOTIC INTERACTOR AND SUBSTRATE OF PLK1 ISOFORM X1-RELATED"/>
    <property type="match status" value="1"/>
</dbReference>
<protein>
    <submittedName>
        <fullName evidence="2">Uncharacterized protein</fullName>
    </submittedName>
</protein>
<dbReference type="InterPro" id="IPR042779">
    <property type="entry name" value="MISP/MISP3-like"/>
</dbReference>
<reference evidence="2" key="1">
    <citation type="submission" date="2014-08" db="EMBL/GenBank/DDBJ databases">
        <authorList>
            <person name="Senf B."/>
            <person name="Petzold A."/>
            <person name="Downie B.R."/>
            <person name="Koch P."/>
            <person name="Platzer M."/>
        </authorList>
    </citation>
    <scope>NUCLEOTIDE SEQUENCE [LARGE SCALE GENOMIC DNA]</scope>
    <source>
        <strain evidence="2">GRZ</strain>
    </source>
</reference>
<dbReference type="Proteomes" id="UP000694548">
    <property type="component" value="Chromosome sgr08"/>
</dbReference>
<dbReference type="AlphaFoldDB" id="A0A8C6LRT1"/>
<accession>A0A8C6LRT1</accession>
<feature type="region of interest" description="Disordered" evidence="1">
    <location>
        <begin position="1"/>
        <end position="21"/>
    </location>
</feature>
<dbReference type="Ensembl" id="ENSNFUT00015026641.1">
    <property type="protein sequence ID" value="ENSNFUP00015025495.1"/>
    <property type="gene ID" value="ENSNFUG00015012327.1"/>
</dbReference>
<name>A0A8C6LRT1_NOTFU</name>
<dbReference type="PANTHER" id="PTHR18839">
    <property type="entry name" value="MITOTIC INTERACTOR AND SUBSTRATE OF PLK1 MISP FAMILY MEMBER"/>
    <property type="match status" value="1"/>
</dbReference>
<dbReference type="GeneTree" id="ENSGT00940000154739"/>